<reference evidence="2 3" key="1">
    <citation type="submission" date="2022-01" db="EMBL/GenBank/DDBJ databases">
        <title>A chromosomal length assembly of Cordylochernes scorpioides.</title>
        <authorList>
            <person name="Zeh D."/>
            <person name="Zeh J."/>
        </authorList>
    </citation>
    <scope>NUCLEOTIDE SEQUENCE [LARGE SCALE GENOMIC DNA]</scope>
    <source>
        <strain evidence="2">IN4F17</strain>
        <tissue evidence="2">Whole Body</tissue>
    </source>
</reference>
<accession>A0ABY6LCE6</accession>
<protein>
    <submittedName>
        <fullName evidence="2">Uncharacterized protein</fullName>
    </submittedName>
</protein>
<organism evidence="2 3">
    <name type="scientific">Cordylochernes scorpioides</name>
    <dbReference type="NCBI Taxonomy" id="51811"/>
    <lineage>
        <taxon>Eukaryota</taxon>
        <taxon>Metazoa</taxon>
        <taxon>Ecdysozoa</taxon>
        <taxon>Arthropoda</taxon>
        <taxon>Chelicerata</taxon>
        <taxon>Arachnida</taxon>
        <taxon>Pseudoscorpiones</taxon>
        <taxon>Cheliferoidea</taxon>
        <taxon>Chernetidae</taxon>
        <taxon>Cordylochernes</taxon>
    </lineage>
</organism>
<keyword evidence="3" id="KW-1185">Reference proteome</keyword>
<proteinExistence type="predicted"/>
<feature type="region of interest" description="Disordered" evidence="1">
    <location>
        <begin position="58"/>
        <end position="88"/>
    </location>
</feature>
<evidence type="ECO:0000313" key="2">
    <source>
        <dbReference type="EMBL" id="UYV78843.1"/>
    </source>
</evidence>
<sequence>MAHVDGMSRAPVDDPRDTMEEIVEKNLEVCLTITLEEQILMIQHSDPELRDLIQIFRKDPSTEESPDEEPEVEDTPRRNPRRSCNARFNRGRLKSRNGRIESSAFSISFRSHQRKKDQLCLKGVVACGLTDEKKQLKVKIEICSLDPSTLDLCFVPGCTKTLKDVRLRPVANYVEMFVRMTVDVPRTMHLAQTSS</sequence>
<evidence type="ECO:0000256" key="1">
    <source>
        <dbReference type="SAM" id="MobiDB-lite"/>
    </source>
</evidence>
<name>A0ABY6LCE6_9ARAC</name>
<dbReference type="EMBL" id="CP092878">
    <property type="protein sequence ID" value="UYV78843.1"/>
    <property type="molecule type" value="Genomic_DNA"/>
</dbReference>
<dbReference type="Proteomes" id="UP001235939">
    <property type="component" value="Chromosome 16"/>
</dbReference>
<feature type="compositionally biased region" description="Acidic residues" evidence="1">
    <location>
        <begin position="62"/>
        <end position="73"/>
    </location>
</feature>
<evidence type="ECO:0000313" key="3">
    <source>
        <dbReference type="Proteomes" id="UP001235939"/>
    </source>
</evidence>
<gene>
    <name evidence="2" type="ORF">LAZ67_16002964</name>
</gene>